<sequence>MGFGMGIHQCVGQHVARLEAEAVLNALVQRVERFEIAGSVRTHPNVTLRALESLPLRAHRYHG</sequence>
<dbReference type="GO" id="GO:0005506">
    <property type="term" value="F:iron ion binding"/>
    <property type="evidence" value="ECO:0007669"/>
    <property type="project" value="InterPro"/>
</dbReference>
<keyword evidence="2" id="KW-0479">Metal-binding</keyword>
<dbReference type="GO" id="GO:0020037">
    <property type="term" value="F:heme binding"/>
    <property type="evidence" value="ECO:0007669"/>
    <property type="project" value="InterPro"/>
</dbReference>
<dbReference type="GO" id="GO:0004497">
    <property type="term" value="F:monooxygenase activity"/>
    <property type="evidence" value="ECO:0007669"/>
    <property type="project" value="UniProtKB-KW"/>
</dbReference>
<dbReference type="PANTHER" id="PTHR46696:SF1">
    <property type="entry name" value="CYTOCHROME P450 YJIB-RELATED"/>
    <property type="match status" value="1"/>
</dbReference>
<comment type="caution">
    <text evidence="3">The sequence shown here is derived from an EMBL/GenBank/DDBJ whole genome shotgun (WGS) entry which is preliminary data.</text>
</comment>
<evidence type="ECO:0008006" key="5">
    <source>
        <dbReference type="Google" id="ProtNLM"/>
    </source>
</evidence>
<evidence type="ECO:0000313" key="3">
    <source>
        <dbReference type="EMBL" id="KIH96567.1"/>
    </source>
</evidence>
<keyword evidence="2" id="KW-0503">Monooxygenase</keyword>
<reference evidence="4" key="1">
    <citation type="journal article" date="2015" name="Chem. Biol.">
        <title>Structure, bioactivity, and resistance mechanism of streptomonomicin, an unusual lasso Peptide from an understudied halophilic actinomycete.</title>
        <authorList>
            <person name="Metelev M."/>
            <person name="Tietz J.I."/>
            <person name="Melby J.O."/>
            <person name="Blair P.M."/>
            <person name="Zhu L."/>
            <person name="Livnat I."/>
            <person name="Severinov K."/>
            <person name="Mitchell D.A."/>
        </authorList>
    </citation>
    <scope>NUCLEOTIDE SEQUENCE [LARGE SCALE GENOMIC DNA]</scope>
    <source>
        <strain evidence="4">YIM 90003</strain>
    </source>
</reference>
<keyword evidence="2" id="KW-0408">Iron</keyword>
<dbReference type="Proteomes" id="UP000031675">
    <property type="component" value="Unassembled WGS sequence"/>
</dbReference>
<dbReference type="AlphaFoldDB" id="A0A0C2JHX3"/>
<evidence type="ECO:0000256" key="1">
    <source>
        <dbReference type="ARBA" id="ARBA00010617"/>
    </source>
</evidence>
<dbReference type="GO" id="GO:0016705">
    <property type="term" value="F:oxidoreductase activity, acting on paired donors, with incorporation or reduction of molecular oxygen"/>
    <property type="evidence" value="ECO:0007669"/>
    <property type="project" value="InterPro"/>
</dbReference>
<name>A0A0C2JHX3_9ACTN</name>
<keyword evidence="2" id="KW-0349">Heme</keyword>
<dbReference type="STRING" id="183763.LP52_24165"/>
<comment type="similarity">
    <text evidence="1 2">Belongs to the cytochrome P450 family.</text>
</comment>
<keyword evidence="2" id="KW-0560">Oxidoreductase</keyword>
<protein>
    <recommendedName>
        <fullName evidence="5">Cytochrome P450</fullName>
    </recommendedName>
</protein>
<accession>A0A0C2JHX3</accession>
<dbReference type="InterPro" id="IPR001128">
    <property type="entry name" value="Cyt_P450"/>
</dbReference>
<gene>
    <name evidence="3" type="ORF">LP52_24165</name>
</gene>
<dbReference type="InterPro" id="IPR017972">
    <property type="entry name" value="Cyt_P450_CS"/>
</dbReference>
<organism evidence="3 4">
    <name type="scientific">Streptomonospora alba</name>
    <dbReference type="NCBI Taxonomy" id="183763"/>
    <lineage>
        <taxon>Bacteria</taxon>
        <taxon>Bacillati</taxon>
        <taxon>Actinomycetota</taxon>
        <taxon>Actinomycetes</taxon>
        <taxon>Streptosporangiales</taxon>
        <taxon>Nocardiopsidaceae</taxon>
        <taxon>Streptomonospora</taxon>
    </lineage>
</organism>
<dbReference type="PROSITE" id="PS00086">
    <property type="entry name" value="CYTOCHROME_P450"/>
    <property type="match status" value="1"/>
</dbReference>
<dbReference type="EMBL" id="JROO01000057">
    <property type="protein sequence ID" value="KIH96567.1"/>
    <property type="molecule type" value="Genomic_DNA"/>
</dbReference>
<dbReference type="InterPro" id="IPR036396">
    <property type="entry name" value="Cyt_P450_sf"/>
</dbReference>
<keyword evidence="4" id="KW-1185">Reference proteome</keyword>
<evidence type="ECO:0000313" key="4">
    <source>
        <dbReference type="Proteomes" id="UP000031675"/>
    </source>
</evidence>
<dbReference type="PANTHER" id="PTHR46696">
    <property type="entry name" value="P450, PUTATIVE (EUROFUNG)-RELATED"/>
    <property type="match status" value="1"/>
</dbReference>
<dbReference type="Gene3D" id="1.10.630.10">
    <property type="entry name" value="Cytochrome P450"/>
    <property type="match status" value="1"/>
</dbReference>
<dbReference type="Pfam" id="PF00067">
    <property type="entry name" value="p450"/>
    <property type="match status" value="1"/>
</dbReference>
<proteinExistence type="inferred from homology"/>
<evidence type="ECO:0000256" key="2">
    <source>
        <dbReference type="RuleBase" id="RU000461"/>
    </source>
</evidence>
<dbReference type="SUPFAM" id="SSF48264">
    <property type="entry name" value="Cytochrome P450"/>
    <property type="match status" value="1"/>
</dbReference>